<evidence type="ECO:0000259" key="1">
    <source>
        <dbReference type="Pfam" id="PF13640"/>
    </source>
</evidence>
<evidence type="ECO:0000313" key="3">
    <source>
        <dbReference type="Proteomes" id="UP000006666"/>
    </source>
</evidence>
<dbReference type="HOGENOM" id="CLU_079367_0_0_11"/>
<dbReference type="KEGG" id="kse:Ksed_18190"/>
<proteinExistence type="predicted"/>
<name>C7NJD6_KYTSD</name>
<feature type="domain" description="Prolyl 4-hydroxylase alpha subunit Fe(2+) 2OG dioxygenase" evidence="1">
    <location>
        <begin position="143"/>
        <end position="234"/>
    </location>
</feature>
<dbReference type="RefSeq" id="WP_015779763.1">
    <property type="nucleotide sequence ID" value="NC_013169.1"/>
</dbReference>
<protein>
    <submittedName>
        <fullName evidence="2">2OG-Fe(II) oxygenase superfamily enzyme</fullName>
    </submittedName>
</protein>
<organism evidence="2 3">
    <name type="scientific">Kytococcus sedentarius (strain ATCC 14392 / DSM 20547 / JCM 11482 / CCUG 33030 / NBRC 15357 / NCTC 11040 / CCM 314 / 541)</name>
    <name type="common">Micrococcus sedentarius</name>
    <dbReference type="NCBI Taxonomy" id="478801"/>
    <lineage>
        <taxon>Bacteria</taxon>
        <taxon>Bacillati</taxon>
        <taxon>Actinomycetota</taxon>
        <taxon>Actinomycetes</taxon>
        <taxon>Micrococcales</taxon>
        <taxon>Kytococcaceae</taxon>
        <taxon>Kytococcus</taxon>
    </lineage>
</organism>
<dbReference type="eggNOG" id="COG3751">
    <property type="taxonomic scope" value="Bacteria"/>
</dbReference>
<dbReference type="AlphaFoldDB" id="C7NJD6"/>
<evidence type="ECO:0000313" key="2">
    <source>
        <dbReference type="EMBL" id="ACV06823.1"/>
    </source>
</evidence>
<accession>C7NJD6</accession>
<reference evidence="2 3" key="1">
    <citation type="journal article" date="2009" name="Stand. Genomic Sci.">
        <title>Complete genome sequence of Kytococcus sedentarius type strain (541).</title>
        <authorList>
            <person name="Sims D."/>
            <person name="Brettin T."/>
            <person name="Detter J.C."/>
            <person name="Han C."/>
            <person name="Lapidus A."/>
            <person name="Copeland A."/>
            <person name="Glavina Del Rio T."/>
            <person name="Nolan M."/>
            <person name="Chen F."/>
            <person name="Lucas S."/>
            <person name="Tice H."/>
            <person name="Cheng J.F."/>
            <person name="Bruce D."/>
            <person name="Goodwin L."/>
            <person name="Pitluck S."/>
            <person name="Ovchinnikova G."/>
            <person name="Pati A."/>
            <person name="Ivanova N."/>
            <person name="Mavrommatis K."/>
            <person name="Chen A."/>
            <person name="Palaniappan K."/>
            <person name="D'haeseleer P."/>
            <person name="Chain P."/>
            <person name="Bristow J."/>
            <person name="Eisen J.A."/>
            <person name="Markowitz V."/>
            <person name="Hugenholtz P."/>
            <person name="Schneider S."/>
            <person name="Goker M."/>
            <person name="Pukall R."/>
            <person name="Kyrpides N.C."/>
            <person name="Klenk H.P."/>
        </authorList>
    </citation>
    <scope>NUCLEOTIDE SEQUENCE [LARGE SCALE GENOMIC DNA]</scope>
    <source>
        <strain evidence="3">ATCC 14392 / DSM 20547 / JCM 11482 / CCUG 33030 / NBRC 15357 / NCTC 11040 / CCM 314 / 541</strain>
    </source>
</reference>
<dbReference type="Proteomes" id="UP000006666">
    <property type="component" value="Chromosome"/>
</dbReference>
<dbReference type="InterPro" id="IPR044862">
    <property type="entry name" value="Pro_4_hyd_alph_FE2OG_OXY"/>
</dbReference>
<dbReference type="EMBL" id="CP001686">
    <property type="protein sequence ID" value="ACV06823.1"/>
    <property type="molecule type" value="Genomic_DNA"/>
</dbReference>
<dbReference type="STRING" id="478801.Ksed_18190"/>
<sequence>MPTTDSTTHDAPAAGYPDFIEVYPNALSGDTCRAIREAFEASSAQAPGSTGGGVNPDLKDSVDVFISDRPEWRELEAELVTAASRCLVQYVRKYPHVLIAPMVFHHQLPDGTSTRITEEHVADMSDADLIAMAGTALRPGGINVQRYTADAGGYPYWHCETMPRDASHETLHRHCLWTVYLNDDFAEGGTEFLYQDRLVEPRTGSLLIAPAAFTHTHRGNMPRGGDKYIATSWFLFHRK</sequence>
<gene>
    <name evidence="2" type="ordered locus">Ksed_18190</name>
</gene>
<dbReference type="Pfam" id="PF13640">
    <property type="entry name" value="2OG-FeII_Oxy_3"/>
    <property type="match status" value="1"/>
</dbReference>
<keyword evidence="3" id="KW-1185">Reference proteome</keyword>
<dbReference type="Gene3D" id="2.60.120.620">
    <property type="entry name" value="q2cbj1_9rhob like domain"/>
    <property type="match status" value="1"/>
</dbReference>